<gene>
    <name evidence="2" type="ORF">PS9374_04422</name>
</gene>
<proteinExistence type="inferred from homology"/>
<dbReference type="EMBL" id="BDCX01000011">
    <property type="protein sequence ID" value="GAT68757.1"/>
    <property type="molecule type" value="Genomic_DNA"/>
</dbReference>
<dbReference type="OrthoDB" id="9801155at2"/>
<dbReference type="InterPro" id="IPR001128">
    <property type="entry name" value="Cyt_P450"/>
</dbReference>
<dbReference type="PANTHER" id="PTHR46696:SF1">
    <property type="entry name" value="CYTOCHROME P450 YJIB-RELATED"/>
    <property type="match status" value="1"/>
</dbReference>
<protein>
    <submittedName>
        <fullName evidence="2">Monooxygenase</fullName>
    </submittedName>
</protein>
<accession>A0A171DIN6</accession>
<dbReference type="GO" id="GO:0004497">
    <property type="term" value="F:monooxygenase activity"/>
    <property type="evidence" value="ECO:0007669"/>
    <property type="project" value="UniProtKB-KW"/>
</dbReference>
<dbReference type="GO" id="GO:0016705">
    <property type="term" value="F:oxidoreductase activity, acting on paired donors, with incorporation or reduction of molecular oxygen"/>
    <property type="evidence" value="ECO:0007669"/>
    <property type="project" value="InterPro"/>
</dbReference>
<keyword evidence="2" id="KW-0503">Monooxygenase</keyword>
<dbReference type="SUPFAM" id="SSF48264">
    <property type="entry name" value="Cytochrome P450"/>
    <property type="match status" value="1"/>
</dbReference>
<sequence>MSVEEAARLETIDLLDPAQRPSRPYALYQRLRERGPVVWLPGTGAWAITQHAAVRQALSDHEDFVPLPAAAGGQRAGTMDVPARVEAVLGRELAPYLIRPYLRVIRHRIEERLLALAGRRQVDAIGHLIWPVVAAVAADLAHDEVPALPAGAVDADGPVRDRAAGQWPLDAAGEVLVDGLGNVLATLAAHPPLGQSLRADPGLVPKAVAECLRLEPPVHWVARWSTRRVRLGDSAITLPMHARVLVVVASAYRDERHWPDPQALRPERLSSERLPVLAGPPGRFTLLGLYAEALIGVLLEHLAHLEPAGSGRLRIRQAHQGHHELPLAFFLDPRSELLS</sequence>
<dbReference type="InterPro" id="IPR036396">
    <property type="entry name" value="Cyt_P450_sf"/>
</dbReference>
<dbReference type="STRING" id="161355.PS9374_04422"/>
<dbReference type="Proteomes" id="UP000077701">
    <property type="component" value="Unassembled WGS sequence"/>
</dbReference>
<evidence type="ECO:0000313" key="2">
    <source>
        <dbReference type="EMBL" id="GAT68757.1"/>
    </source>
</evidence>
<keyword evidence="2" id="KW-0560">Oxidoreductase</keyword>
<evidence type="ECO:0000256" key="1">
    <source>
        <dbReference type="ARBA" id="ARBA00010617"/>
    </source>
</evidence>
<reference evidence="2 3" key="1">
    <citation type="journal article" date="2016" name="Genome Announc.">
        <title>Draft Genome Sequence of Planomonospora sphaerica JCM9374, a Rare Actinomycete.</title>
        <authorList>
            <person name="Dohra H."/>
            <person name="Suzuki T."/>
            <person name="Inoue Y."/>
            <person name="Kodani S."/>
        </authorList>
    </citation>
    <scope>NUCLEOTIDE SEQUENCE [LARGE SCALE GENOMIC DNA]</scope>
    <source>
        <strain evidence="2 3">JCM 9374</strain>
    </source>
</reference>
<comment type="similarity">
    <text evidence="1">Belongs to the cytochrome P450 family.</text>
</comment>
<dbReference type="AlphaFoldDB" id="A0A171DIN6"/>
<dbReference type="Pfam" id="PF00067">
    <property type="entry name" value="p450"/>
    <property type="match status" value="1"/>
</dbReference>
<dbReference type="GO" id="GO:0005506">
    <property type="term" value="F:iron ion binding"/>
    <property type="evidence" value="ECO:0007669"/>
    <property type="project" value="InterPro"/>
</dbReference>
<evidence type="ECO:0000313" key="3">
    <source>
        <dbReference type="Proteomes" id="UP000077701"/>
    </source>
</evidence>
<dbReference type="RefSeq" id="WP_068899589.1">
    <property type="nucleotide sequence ID" value="NZ_BDCX01000011.1"/>
</dbReference>
<dbReference type="GO" id="GO:0020037">
    <property type="term" value="F:heme binding"/>
    <property type="evidence" value="ECO:0007669"/>
    <property type="project" value="InterPro"/>
</dbReference>
<name>A0A171DIN6_9ACTN</name>
<organism evidence="2 3">
    <name type="scientific">Planomonospora sphaerica</name>
    <dbReference type="NCBI Taxonomy" id="161355"/>
    <lineage>
        <taxon>Bacteria</taxon>
        <taxon>Bacillati</taxon>
        <taxon>Actinomycetota</taxon>
        <taxon>Actinomycetes</taxon>
        <taxon>Streptosporangiales</taxon>
        <taxon>Streptosporangiaceae</taxon>
        <taxon>Planomonospora</taxon>
    </lineage>
</organism>
<dbReference type="PANTHER" id="PTHR46696">
    <property type="entry name" value="P450, PUTATIVE (EUROFUNG)-RELATED"/>
    <property type="match status" value="1"/>
</dbReference>
<keyword evidence="3" id="KW-1185">Reference proteome</keyword>
<dbReference type="Gene3D" id="1.10.630.10">
    <property type="entry name" value="Cytochrome P450"/>
    <property type="match status" value="2"/>
</dbReference>
<comment type="caution">
    <text evidence="2">The sequence shown here is derived from an EMBL/GenBank/DDBJ whole genome shotgun (WGS) entry which is preliminary data.</text>
</comment>
<reference evidence="3" key="2">
    <citation type="submission" date="2016-04" db="EMBL/GenBank/DDBJ databases">
        <title>Planomonospora sphaerica JCM9374 whole genome shotgun sequence.</title>
        <authorList>
            <person name="Suzuki T."/>
            <person name="Dohra H."/>
            <person name="Kodani S."/>
        </authorList>
    </citation>
    <scope>NUCLEOTIDE SEQUENCE [LARGE SCALE GENOMIC DNA]</scope>
    <source>
        <strain evidence="3">JCM 9374</strain>
    </source>
</reference>